<dbReference type="AlphaFoldDB" id="A0A9P4QB35"/>
<sequence length="188" mass="21715">MPVAERKGSSYTVSSGAPRRSTHTKSLIKKLTYAAEPIIVNTTSEIIDLTADTPPSLPRLPRNKRRSLPSPDSSIKLKSRKRQRALIKDETFNARHMKRRKEGRLDRSCRCGHPDVIHVDCLKSNPLSVHEWNYKCEPINRRLFGKRDFTQFHSIVSKRLQRFSQARLTCDLQKRFDHALPPFTSKIL</sequence>
<gene>
    <name evidence="2" type="ORF">K431DRAFT_70048</name>
</gene>
<evidence type="ECO:0000313" key="2">
    <source>
        <dbReference type="EMBL" id="KAF2721417.1"/>
    </source>
</evidence>
<feature type="region of interest" description="Disordered" evidence="1">
    <location>
        <begin position="1"/>
        <end position="24"/>
    </location>
</feature>
<reference evidence="2" key="1">
    <citation type="journal article" date="2020" name="Stud. Mycol.">
        <title>101 Dothideomycetes genomes: a test case for predicting lifestyles and emergence of pathogens.</title>
        <authorList>
            <person name="Haridas S."/>
            <person name="Albert R."/>
            <person name="Binder M."/>
            <person name="Bloem J."/>
            <person name="Labutti K."/>
            <person name="Salamov A."/>
            <person name="Andreopoulos B."/>
            <person name="Baker S."/>
            <person name="Barry K."/>
            <person name="Bills G."/>
            <person name="Bluhm B."/>
            <person name="Cannon C."/>
            <person name="Castanera R."/>
            <person name="Culley D."/>
            <person name="Daum C."/>
            <person name="Ezra D."/>
            <person name="Gonzalez J."/>
            <person name="Henrissat B."/>
            <person name="Kuo A."/>
            <person name="Liang C."/>
            <person name="Lipzen A."/>
            <person name="Lutzoni F."/>
            <person name="Magnuson J."/>
            <person name="Mondo S."/>
            <person name="Nolan M."/>
            <person name="Ohm R."/>
            <person name="Pangilinan J."/>
            <person name="Park H.-J."/>
            <person name="Ramirez L."/>
            <person name="Alfaro M."/>
            <person name="Sun H."/>
            <person name="Tritt A."/>
            <person name="Yoshinaga Y."/>
            <person name="Zwiers L.-H."/>
            <person name="Turgeon B."/>
            <person name="Goodwin S."/>
            <person name="Spatafora J."/>
            <person name="Crous P."/>
            <person name="Grigoriev I."/>
        </authorList>
    </citation>
    <scope>NUCLEOTIDE SEQUENCE</scope>
    <source>
        <strain evidence="2">CBS 116435</strain>
    </source>
</reference>
<proteinExistence type="predicted"/>
<accession>A0A9P4QB35</accession>
<dbReference type="EMBL" id="MU003790">
    <property type="protein sequence ID" value="KAF2721417.1"/>
    <property type="molecule type" value="Genomic_DNA"/>
</dbReference>
<dbReference type="Proteomes" id="UP000799441">
    <property type="component" value="Unassembled WGS sequence"/>
</dbReference>
<comment type="caution">
    <text evidence="2">The sequence shown here is derived from an EMBL/GenBank/DDBJ whole genome shotgun (WGS) entry which is preliminary data.</text>
</comment>
<keyword evidence="3" id="KW-1185">Reference proteome</keyword>
<evidence type="ECO:0000313" key="3">
    <source>
        <dbReference type="Proteomes" id="UP000799441"/>
    </source>
</evidence>
<name>A0A9P4QB35_9PEZI</name>
<organism evidence="2 3">
    <name type="scientific">Polychaeton citri CBS 116435</name>
    <dbReference type="NCBI Taxonomy" id="1314669"/>
    <lineage>
        <taxon>Eukaryota</taxon>
        <taxon>Fungi</taxon>
        <taxon>Dikarya</taxon>
        <taxon>Ascomycota</taxon>
        <taxon>Pezizomycotina</taxon>
        <taxon>Dothideomycetes</taxon>
        <taxon>Dothideomycetidae</taxon>
        <taxon>Capnodiales</taxon>
        <taxon>Capnodiaceae</taxon>
        <taxon>Polychaeton</taxon>
    </lineage>
</organism>
<protein>
    <submittedName>
        <fullName evidence="2">Uncharacterized protein</fullName>
    </submittedName>
</protein>
<evidence type="ECO:0000256" key="1">
    <source>
        <dbReference type="SAM" id="MobiDB-lite"/>
    </source>
</evidence>
<feature type="region of interest" description="Disordered" evidence="1">
    <location>
        <begin position="50"/>
        <end position="80"/>
    </location>
</feature>